<dbReference type="Pfam" id="PF06677">
    <property type="entry name" value="Auto_anti-p27"/>
    <property type="match status" value="1"/>
</dbReference>
<dbReference type="PANTHER" id="PTHR16537:SF1">
    <property type="entry name" value="PROTEIN ZNRD2"/>
    <property type="match status" value="1"/>
</dbReference>
<reference evidence="1" key="2">
    <citation type="submission" date="2022-06" db="UniProtKB">
        <authorList>
            <consortium name="EnsemblMetazoa"/>
        </authorList>
    </citation>
    <scope>IDENTIFICATION</scope>
    <source>
        <strain evidence="1">DF5081</strain>
    </source>
</reference>
<reference evidence="2" key="1">
    <citation type="submission" date="2010-08" db="EMBL/GenBank/DDBJ databases">
        <authorList>
            <consortium name="Caenorhabditis japonica Sequencing Consortium"/>
            <person name="Wilson R.K."/>
        </authorList>
    </citation>
    <scope>NUCLEOTIDE SEQUENCE [LARGE SCALE GENOMIC DNA]</scope>
    <source>
        <strain evidence="2">DF5081</strain>
    </source>
</reference>
<evidence type="ECO:0000313" key="1">
    <source>
        <dbReference type="EnsemblMetazoa" id="CJA21171.1"/>
    </source>
</evidence>
<dbReference type="InterPro" id="IPR051888">
    <property type="entry name" value="UPF0148_domain"/>
</dbReference>
<dbReference type="PANTHER" id="PTHR16537">
    <property type="entry name" value="SJOEGREN SYNDROME/SCLERODERMA AUTOANTIGEN 1"/>
    <property type="match status" value="1"/>
</dbReference>
<evidence type="ECO:0000313" key="2">
    <source>
        <dbReference type="Proteomes" id="UP000005237"/>
    </source>
</evidence>
<keyword evidence="2" id="KW-1185">Reference proteome</keyword>
<dbReference type="Proteomes" id="UP000005237">
    <property type="component" value="Unassembled WGS sequence"/>
</dbReference>
<proteinExistence type="predicted"/>
<protein>
    <submittedName>
        <fullName evidence="1">Uncharacterized protein</fullName>
    </submittedName>
</protein>
<accession>A0A8R1I9C2</accession>
<organism evidence="1 2">
    <name type="scientific">Caenorhabditis japonica</name>
    <dbReference type="NCBI Taxonomy" id="281687"/>
    <lineage>
        <taxon>Eukaryota</taxon>
        <taxon>Metazoa</taxon>
        <taxon>Ecdysozoa</taxon>
        <taxon>Nematoda</taxon>
        <taxon>Chromadorea</taxon>
        <taxon>Rhabditida</taxon>
        <taxon>Rhabditina</taxon>
        <taxon>Rhabditomorpha</taxon>
        <taxon>Rhabditoidea</taxon>
        <taxon>Rhabditidae</taxon>
        <taxon>Peloderinae</taxon>
        <taxon>Caenorhabditis</taxon>
    </lineage>
</organism>
<dbReference type="EnsemblMetazoa" id="CJA21171.1">
    <property type="protein sequence ID" value="CJA21171.1"/>
    <property type="gene ID" value="WBGene00176743"/>
</dbReference>
<dbReference type="AlphaFoldDB" id="A0A8R1I9C2"/>
<name>A0A8R1I9C2_CAEJA</name>
<dbReference type="InterPro" id="IPR009563">
    <property type="entry name" value="SSSCA1"/>
</dbReference>
<sequence length="121" mass="14380">MVHKKFVNPPSTREHNWIDRTPNPAARNYLDEMAPINGFHEDNSESIRMRDSFRDEVSKRMGELLLKGQTMLDEYCPTCNFYGSGLWRYYGFMNERQNAVNCEAKVGWCRHDFDRLRLQEV</sequence>